<dbReference type="SUPFAM" id="SSF52091">
    <property type="entry name" value="SpoIIaa-like"/>
    <property type="match status" value="1"/>
</dbReference>
<evidence type="ECO:0000313" key="5">
    <source>
        <dbReference type="Proteomes" id="UP000619293"/>
    </source>
</evidence>
<gene>
    <name evidence="4" type="ORF">Cch02nite_23650</name>
</gene>
<protein>
    <recommendedName>
        <fullName evidence="2">Anti-sigma factor antagonist</fullName>
    </recommendedName>
</protein>
<dbReference type="Proteomes" id="UP000619293">
    <property type="component" value="Unassembled WGS sequence"/>
</dbReference>
<feature type="domain" description="STAS" evidence="3">
    <location>
        <begin position="12"/>
        <end position="103"/>
    </location>
</feature>
<organism evidence="4 5">
    <name type="scientific">Catellatospora chokoriensis</name>
    <dbReference type="NCBI Taxonomy" id="310353"/>
    <lineage>
        <taxon>Bacteria</taxon>
        <taxon>Bacillati</taxon>
        <taxon>Actinomycetota</taxon>
        <taxon>Actinomycetes</taxon>
        <taxon>Micromonosporales</taxon>
        <taxon>Micromonosporaceae</taxon>
        <taxon>Catellatospora</taxon>
    </lineage>
</organism>
<evidence type="ECO:0000256" key="1">
    <source>
        <dbReference type="ARBA" id="ARBA00009013"/>
    </source>
</evidence>
<reference evidence="4 5" key="1">
    <citation type="submission" date="2021-01" db="EMBL/GenBank/DDBJ databases">
        <title>Whole genome shotgun sequence of Catellatospora chokoriensis NBRC 107358.</title>
        <authorList>
            <person name="Komaki H."/>
            <person name="Tamura T."/>
        </authorList>
    </citation>
    <scope>NUCLEOTIDE SEQUENCE [LARGE SCALE GENOMIC DNA]</scope>
    <source>
        <strain evidence="4 5">NBRC 107358</strain>
    </source>
</reference>
<dbReference type="GO" id="GO:0043856">
    <property type="term" value="F:anti-sigma factor antagonist activity"/>
    <property type="evidence" value="ECO:0007669"/>
    <property type="project" value="InterPro"/>
</dbReference>
<dbReference type="PANTHER" id="PTHR33495">
    <property type="entry name" value="ANTI-SIGMA FACTOR ANTAGONIST TM_1081-RELATED-RELATED"/>
    <property type="match status" value="1"/>
</dbReference>
<keyword evidence="5" id="KW-1185">Reference proteome</keyword>
<dbReference type="CDD" id="cd07043">
    <property type="entry name" value="STAS_anti-anti-sigma_factors"/>
    <property type="match status" value="1"/>
</dbReference>
<dbReference type="Pfam" id="PF01740">
    <property type="entry name" value="STAS"/>
    <property type="match status" value="1"/>
</dbReference>
<evidence type="ECO:0000313" key="4">
    <source>
        <dbReference type="EMBL" id="GIF88921.1"/>
    </source>
</evidence>
<dbReference type="Gene3D" id="3.30.750.24">
    <property type="entry name" value="STAS domain"/>
    <property type="match status" value="1"/>
</dbReference>
<dbReference type="InterPro" id="IPR003658">
    <property type="entry name" value="Anti-sigma_ant"/>
</dbReference>
<proteinExistence type="inferred from homology"/>
<dbReference type="PANTHER" id="PTHR33495:SF2">
    <property type="entry name" value="ANTI-SIGMA FACTOR ANTAGONIST TM_1081-RELATED"/>
    <property type="match status" value="1"/>
</dbReference>
<accession>A0A8J3JXG7</accession>
<comment type="similarity">
    <text evidence="1 2">Belongs to the anti-sigma-factor antagonist family.</text>
</comment>
<dbReference type="AlphaFoldDB" id="A0A8J3JXG7"/>
<dbReference type="InterPro" id="IPR036513">
    <property type="entry name" value="STAS_dom_sf"/>
</dbReference>
<dbReference type="PROSITE" id="PS50801">
    <property type="entry name" value="STAS"/>
    <property type="match status" value="1"/>
</dbReference>
<comment type="caution">
    <text evidence="4">The sequence shown here is derived from an EMBL/GenBank/DDBJ whole genome shotgun (WGS) entry which is preliminary data.</text>
</comment>
<evidence type="ECO:0000256" key="2">
    <source>
        <dbReference type="RuleBase" id="RU003749"/>
    </source>
</evidence>
<evidence type="ECO:0000259" key="3">
    <source>
        <dbReference type="PROSITE" id="PS50801"/>
    </source>
</evidence>
<dbReference type="EMBL" id="BONG01000011">
    <property type="protein sequence ID" value="GIF88921.1"/>
    <property type="molecule type" value="Genomic_DNA"/>
</dbReference>
<sequence>MRVTHATVVEGDVCTVRIAGDVDMSEIEGVEAWLRAAVDTSGCGMVVVDLSDTRFLDSMGIAGLVRAQDYARAHGVLLRCANVQPWVLRVFQVAGVADHLDIA</sequence>
<dbReference type="InterPro" id="IPR002645">
    <property type="entry name" value="STAS_dom"/>
</dbReference>
<name>A0A8J3JXG7_9ACTN</name>
<dbReference type="RefSeq" id="WP_191838172.1">
    <property type="nucleotide sequence ID" value="NZ_BAAALB010000003.1"/>
</dbReference>
<dbReference type="NCBIfam" id="TIGR00377">
    <property type="entry name" value="ant_ant_sig"/>
    <property type="match status" value="1"/>
</dbReference>